<name>A0AAN9MCS3_CANGL</name>
<gene>
    <name evidence="1" type="ORF">VNO77_06887</name>
</gene>
<evidence type="ECO:0000313" key="2">
    <source>
        <dbReference type="Proteomes" id="UP001367508"/>
    </source>
</evidence>
<dbReference type="AlphaFoldDB" id="A0AAN9MCS3"/>
<dbReference type="Proteomes" id="UP001367508">
    <property type="component" value="Unassembled WGS sequence"/>
</dbReference>
<evidence type="ECO:0000313" key="1">
    <source>
        <dbReference type="EMBL" id="KAK7349483.1"/>
    </source>
</evidence>
<reference evidence="1 2" key="1">
    <citation type="submission" date="2024-01" db="EMBL/GenBank/DDBJ databases">
        <title>The genomes of 5 underutilized Papilionoideae crops provide insights into root nodulation and disease resistanc.</title>
        <authorList>
            <person name="Jiang F."/>
        </authorList>
    </citation>
    <scope>NUCLEOTIDE SEQUENCE [LARGE SCALE GENOMIC DNA]</scope>
    <source>
        <strain evidence="1">LVBAO_FW01</strain>
        <tissue evidence="1">Leaves</tissue>
    </source>
</reference>
<sequence length="74" mass="8342">MFLFHPPSPSPNSPLPLTPSNNISFLCPIFNPKSKQNTQKQTRPSSLSFSFCVVYMSCQLNPLFYAPPFSLLFT</sequence>
<organism evidence="1 2">
    <name type="scientific">Canavalia gladiata</name>
    <name type="common">Sword bean</name>
    <name type="synonym">Dolichos gladiatus</name>
    <dbReference type="NCBI Taxonomy" id="3824"/>
    <lineage>
        <taxon>Eukaryota</taxon>
        <taxon>Viridiplantae</taxon>
        <taxon>Streptophyta</taxon>
        <taxon>Embryophyta</taxon>
        <taxon>Tracheophyta</taxon>
        <taxon>Spermatophyta</taxon>
        <taxon>Magnoliopsida</taxon>
        <taxon>eudicotyledons</taxon>
        <taxon>Gunneridae</taxon>
        <taxon>Pentapetalae</taxon>
        <taxon>rosids</taxon>
        <taxon>fabids</taxon>
        <taxon>Fabales</taxon>
        <taxon>Fabaceae</taxon>
        <taxon>Papilionoideae</taxon>
        <taxon>50 kb inversion clade</taxon>
        <taxon>NPAAA clade</taxon>
        <taxon>indigoferoid/millettioid clade</taxon>
        <taxon>Phaseoleae</taxon>
        <taxon>Canavalia</taxon>
    </lineage>
</organism>
<protein>
    <submittedName>
        <fullName evidence="1">Uncharacterized protein</fullName>
    </submittedName>
</protein>
<comment type="caution">
    <text evidence="1">The sequence shown here is derived from an EMBL/GenBank/DDBJ whole genome shotgun (WGS) entry which is preliminary data.</text>
</comment>
<accession>A0AAN9MCS3</accession>
<proteinExistence type="predicted"/>
<dbReference type="EMBL" id="JAYMYQ010000002">
    <property type="protein sequence ID" value="KAK7349483.1"/>
    <property type="molecule type" value="Genomic_DNA"/>
</dbReference>
<keyword evidence="2" id="KW-1185">Reference proteome</keyword>